<feature type="domain" description="HMA" evidence="7">
    <location>
        <begin position="92"/>
        <end position="158"/>
    </location>
</feature>
<evidence type="ECO:0000256" key="2">
    <source>
        <dbReference type="ARBA" id="ARBA00022481"/>
    </source>
</evidence>
<keyword evidence="9" id="KW-1185">Reference proteome</keyword>
<dbReference type="Proteomes" id="UP000626092">
    <property type="component" value="Unassembled WGS sequence"/>
</dbReference>
<evidence type="ECO:0000259" key="7">
    <source>
        <dbReference type="PROSITE" id="PS50846"/>
    </source>
</evidence>
<sequence>MRVLDKAPEVNFPWWRFLTVISHNILPLKALGSDGLDGGQRVKVCLCWCSEDAFISKEPKVPTDFVSPLTSEIIQVENPEKFLSSALFFSNMLKIELQLEVHDDKGKRKAMNAVSSLPGIESIAMNMKDRKLTVIGDVDPVDIVSKLQKCHDLFQVARAPTPLLHRRHGLDRRRQWAFFDRLVGTKIGVLIEPDSCGRRLL</sequence>
<dbReference type="GO" id="GO:0009626">
    <property type="term" value="P:plant-type hypersensitive response"/>
    <property type="evidence" value="ECO:0007669"/>
    <property type="project" value="UniProtKB-KW"/>
</dbReference>
<dbReference type="InterPro" id="IPR006121">
    <property type="entry name" value="HMA_dom"/>
</dbReference>
<protein>
    <recommendedName>
        <fullName evidence="7">HMA domain-containing protein</fullName>
    </recommendedName>
</protein>
<keyword evidence="3" id="KW-0479">Metal-binding</keyword>
<proteinExistence type="inferred from homology"/>
<dbReference type="OrthoDB" id="1923658at2759"/>
<reference evidence="8" key="1">
    <citation type="submission" date="2019-11" db="EMBL/GenBank/DDBJ databases">
        <authorList>
            <person name="Liu Y."/>
            <person name="Hou J."/>
            <person name="Li T.-Q."/>
            <person name="Guan C.-H."/>
            <person name="Wu X."/>
            <person name="Wu H.-Z."/>
            <person name="Ling F."/>
            <person name="Zhang R."/>
            <person name="Shi X.-G."/>
            <person name="Ren J.-P."/>
            <person name="Chen E.-F."/>
            <person name="Sun J.-M."/>
        </authorList>
    </citation>
    <scope>NUCLEOTIDE SEQUENCE</scope>
    <source>
        <strain evidence="8">Adult_tree_wgs_1</strain>
        <tissue evidence="8">Leaves</tissue>
    </source>
</reference>
<dbReference type="AlphaFoldDB" id="A0A834LRN9"/>
<evidence type="ECO:0000256" key="5">
    <source>
        <dbReference type="ARBA" id="ARBA00023289"/>
    </source>
</evidence>
<accession>A0A834LRN9</accession>
<keyword evidence="5" id="KW-0636">Prenylation</keyword>
<dbReference type="Gene3D" id="3.30.70.100">
    <property type="match status" value="1"/>
</dbReference>
<dbReference type="InterPro" id="IPR051863">
    <property type="entry name" value="HIPP"/>
</dbReference>
<dbReference type="PROSITE" id="PS50846">
    <property type="entry name" value="HMA_2"/>
    <property type="match status" value="1"/>
</dbReference>
<evidence type="ECO:0000313" key="9">
    <source>
        <dbReference type="Proteomes" id="UP000626092"/>
    </source>
</evidence>
<dbReference type="GO" id="GO:0016020">
    <property type="term" value="C:membrane"/>
    <property type="evidence" value="ECO:0007669"/>
    <property type="project" value="UniProtKB-SubCell"/>
</dbReference>
<gene>
    <name evidence="8" type="ORF">RHSIM_Rhsim02G0235300</name>
</gene>
<evidence type="ECO:0000256" key="6">
    <source>
        <dbReference type="ARBA" id="ARBA00024045"/>
    </source>
</evidence>
<comment type="subcellular location">
    <subcellularLocation>
        <location evidence="1">Membrane</location>
        <topology evidence="1">Peripheral membrane protein</topology>
    </subcellularLocation>
</comment>
<dbReference type="Pfam" id="PF00403">
    <property type="entry name" value="HMA"/>
    <property type="match status" value="1"/>
</dbReference>
<dbReference type="InterPro" id="IPR036163">
    <property type="entry name" value="HMA_dom_sf"/>
</dbReference>
<dbReference type="GO" id="GO:0046872">
    <property type="term" value="F:metal ion binding"/>
    <property type="evidence" value="ECO:0007669"/>
    <property type="project" value="UniProtKB-KW"/>
</dbReference>
<comment type="similarity">
    <text evidence="6">Belongs to the HIPP family.</text>
</comment>
<keyword evidence="2" id="KW-0488">Methylation</keyword>
<dbReference type="PANTHER" id="PTHR45811:SF49">
    <property type="entry name" value="OS04G0667600 PROTEIN"/>
    <property type="match status" value="1"/>
</dbReference>
<name>A0A834LRN9_RHOSS</name>
<evidence type="ECO:0000256" key="1">
    <source>
        <dbReference type="ARBA" id="ARBA00004170"/>
    </source>
</evidence>
<evidence type="ECO:0000256" key="3">
    <source>
        <dbReference type="ARBA" id="ARBA00022723"/>
    </source>
</evidence>
<evidence type="ECO:0000313" key="8">
    <source>
        <dbReference type="EMBL" id="KAF7149785.1"/>
    </source>
</evidence>
<dbReference type="PANTHER" id="PTHR45811">
    <property type="entry name" value="COPPER TRANSPORT PROTEIN FAMILY-RELATED"/>
    <property type="match status" value="1"/>
</dbReference>
<evidence type="ECO:0000256" key="4">
    <source>
        <dbReference type="ARBA" id="ARBA00023288"/>
    </source>
</evidence>
<organism evidence="8 9">
    <name type="scientific">Rhododendron simsii</name>
    <name type="common">Sims's rhododendron</name>
    <dbReference type="NCBI Taxonomy" id="118357"/>
    <lineage>
        <taxon>Eukaryota</taxon>
        <taxon>Viridiplantae</taxon>
        <taxon>Streptophyta</taxon>
        <taxon>Embryophyta</taxon>
        <taxon>Tracheophyta</taxon>
        <taxon>Spermatophyta</taxon>
        <taxon>Magnoliopsida</taxon>
        <taxon>eudicotyledons</taxon>
        <taxon>Gunneridae</taxon>
        <taxon>Pentapetalae</taxon>
        <taxon>asterids</taxon>
        <taxon>Ericales</taxon>
        <taxon>Ericaceae</taxon>
        <taxon>Ericoideae</taxon>
        <taxon>Rhodoreae</taxon>
        <taxon>Rhododendron</taxon>
    </lineage>
</organism>
<keyword evidence="4" id="KW-0449">Lipoprotein</keyword>
<dbReference type="SUPFAM" id="SSF55008">
    <property type="entry name" value="HMA, heavy metal-associated domain"/>
    <property type="match status" value="1"/>
</dbReference>
<comment type="caution">
    <text evidence="8">The sequence shown here is derived from an EMBL/GenBank/DDBJ whole genome shotgun (WGS) entry which is preliminary data.</text>
</comment>
<dbReference type="EMBL" id="WJXA01000002">
    <property type="protein sequence ID" value="KAF7149785.1"/>
    <property type="molecule type" value="Genomic_DNA"/>
</dbReference>